<feature type="transmembrane region" description="Helical" evidence="1">
    <location>
        <begin position="7"/>
        <end position="24"/>
    </location>
</feature>
<organism evidence="2">
    <name type="scientific">marine sediment metagenome</name>
    <dbReference type="NCBI Taxonomy" id="412755"/>
    <lineage>
        <taxon>unclassified sequences</taxon>
        <taxon>metagenomes</taxon>
        <taxon>ecological metagenomes</taxon>
    </lineage>
</organism>
<keyword evidence="1" id="KW-0812">Transmembrane</keyword>
<keyword evidence="1" id="KW-1133">Transmembrane helix</keyword>
<evidence type="ECO:0000256" key="1">
    <source>
        <dbReference type="SAM" id="Phobius"/>
    </source>
</evidence>
<dbReference type="EMBL" id="LAZR01000084">
    <property type="protein sequence ID" value="KKN93615.1"/>
    <property type="molecule type" value="Genomic_DNA"/>
</dbReference>
<sequence length="108" mass="12573">MRVRLRLRLTLIIMITIGLLYVTTVPSTPHASVYDGQDSDYGQAAINSTTTTIKTNTKTETETTNNLEINDFDDFQEFLEENWLFIVFIILFVWILFSAMYKVKKRNN</sequence>
<gene>
    <name evidence="2" type="ORF">LCGC14_0194470</name>
</gene>
<feature type="transmembrane region" description="Helical" evidence="1">
    <location>
        <begin position="83"/>
        <end position="101"/>
    </location>
</feature>
<reference evidence="2" key="1">
    <citation type="journal article" date="2015" name="Nature">
        <title>Complex archaea that bridge the gap between prokaryotes and eukaryotes.</title>
        <authorList>
            <person name="Spang A."/>
            <person name="Saw J.H."/>
            <person name="Jorgensen S.L."/>
            <person name="Zaremba-Niedzwiedzka K."/>
            <person name="Martijn J."/>
            <person name="Lind A.E."/>
            <person name="van Eijk R."/>
            <person name="Schleper C."/>
            <person name="Guy L."/>
            <person name="Ettema T.J."/>
        </authorList>
    </citation>
    <scope>NUCLEOTIDE SEQUENCE</scope>
</reference>
<keyword evidence="1" id="KW-0472">Membrane</keyword>
<name>A0A0F9UK34_9ZZZZ</name>
<dbReference type="AlphaFoldDB" id="A0A0F9UK34"/>
<accession>A0A0F9UK34</accession>
<proteinExistence type="predicted"/>
<evidence type="ECO:0000313" key="2">
    <source>
        <dbReference type="EMBL" id="KKN93615.1"/>
    </source>
</evidence>
<protein>
    <submittedName>
        <fullName evidence="2">Uncharacterized protein</fullName>
    </submittedName>
</protein>
<comment type="caution">
    <text evidence="2">The sequence shown here is derived from an EMBL/GenBank/DDBJ whole genome shotgun (WGS) entry which is preliminary data.</text>
</comment>